<name>A0AAE1FSV8_PETCI</name>
<evidence type="ECO:0000313" key="3">
    <source>
        <dbReference type="Proteomes" id="UP001286313"/>
    </source>
</evidence>
<evidence type="ECO:0000313" key="2">
    <source>
        <dbReference type="EMBL" id="KAK3878986.1"/>
    </source>
</evidence>
<accession>A0AAE1FSV8</accession>
<proteinExistence type="predicted"/>
<feature type="compositionally biased region" description="Basic residues" evidence="1">
    <location>
        <begin position="97"/>
        <end position="106"/>
    </location>
</feature>
<comment type="caution">
    <text evidence="2">The sequence shown here is derived from an EMBL/GenBank/DDBJ whole genome shotgun (WGS) entry which is preliminary data.</text>
</comment>
<dbReference type="AlphaFoldDB" id="A0AAE1FSV8"/>
<feature type="region of interest" description="Disordered" evidence="1">
    <location>
        <begin position="94"/>
        <end position="118"/>
    </location>
</feature>
<reference evidence="2" key="1">
    <citation type="submission" date="2023-10" db="EMBL/GenBank/DDBJ databases">
        <title>Genome assemblies of two species of porcelain crab, Petrolisthes cinctipes and Petrolisthes manimaculis (Anomura: Porcellanidae).</title>
        <authorList>
            <person name="Angst P."/>
        </authorList>
    </citation>
    <scope>NUCLEOTIDE SEQUENCE</scope>
    <source>
        <strain evidence="2">PB745_01</strain>
        <tissue evidence="2">Gill</tissue>
    </source>
</reference>
<organism evidence="2 3">
    <name type="scientific">Petrolisthes cinctipes</name>
    <name type="common">Flat porcelain crab</name>
    <dbReference type="NCBI Taxonomy" id="88211"/>
    <lineage>
        <taxon>Eukaryota</taxon>
        <taxon>Metazoa</taxon>
        <taxon>Ecdysozoa</taxon>
        <taxon>Arthropoda</taxon>
        <taxon>Crustacea</taxon>
        <taxon>Multicrustacea</taxon>
        <taxon>Malacostraca</taxon>
        <taxon>Eumalacostraca</taxon>
        <taxon>Eucarida</taxon>
        <taxon>Decapoda</taxon>
        <taxon>Pleocyemata</taxon>
        <taxon>Anomura</taxon>
        <taxon>Galatheoidea</taxon>
        <taxon>Porcellanidae</taxon>
        <taxon>Petrolisthes</taxon>
    </lineage>
</organism>
<evidence type="ECO:0000256" key="1">
    <source>
        <dbReference type="SAM" id="MobiDB-lite"/>
    </source>
</evidence>
<dbReference type="Proteomes" id="UP001286313">
    <property type="component" value="Unassembled WGS sequence"/>
</dbReference>
<dbReference type="EMBL" id="JAWQEG010001511">
    <property type="protein sequence ID" value="KAK3878986.1"/>
    <property type="molecule type" value="Genomic_DNA"/>
</dbReference>
<gene>
    <name evidence="2" type="ORF">Pcinc_016430</name>
</gene>
<sequence>MQVYLDLTQDSLLVKCLMGKNQNPNESLHSKIWSTLLKTKFYVLETVQFSSTLTILQHNFGYQRVNIMKELGFGDPTTAETNYLSAKDKSRIEASQRKKLSKKRKRTESDAAYRTGAF</sequence>
<protein>
    <submittedName>
        <fullName evidence="2">Uncharacterized protein</fullName>
    </submittedName>
</protein>
<keyword evidence="3" id="KW-1185">Reference proteome</keyword>